<protein>
    <submittedName>
        <fullName evidence="2">Uncharacterized protein</fullName>
    </submittedName>
</protein>
<feature type="compositionally biased region" description="Basic and acidic residues" evidence="1">
    <location>
        <begin position="169"/>
        <end position="190"/>
    </location>
</feature>
<name>A0A0S4IRP8_BODSA</name>
<dbReference type="Proteomes" id="UP000051952">
    <property type="component" value="Unassembled WGS sequence"/>
</dbReference>
<accession>A0A0S4IRP8</accession>
<proteinExistence type="predicted"/>
<evidence type="ECO:0000313" key="2">
    <source>
        <dbReference type="EMBL" id="CUE74668.1"/>
    </source>
</evidence>
<feature type="compositionally biased region" description="Low complexity" evidence="1">
    <location>
        <begin position="154"/>
        <end position="168"/>
    </location>
</feature>
<dbReference type="AlphaFoldDB" id="A0A0S4IRP8"/>
<feature type="region of interest" description="Disordered" evidence="1">
    <location>
        <begin position="107"/>
        <end position="210"/>
    </location>
</feature>
<evidence type="ECO:0000313" key="3">
    <source>
        <dbReference type="Proteomes" id="UP000051952"/>
    </source>
</evidence>
<sequence>MEAKSSTTPEAADDCSPPQPPSPTLSSSVALTSAAATLQPLSRRLSFDVFTGSVKVVPKVGGFGKKITGLGAAPHLRHTPLASASSGIRILGIYCADDYFRFHGEPRRRKAQTIDAKRETREREEEAAELPSTSPPTIKTEDDSAKRSDKGDETSCGVSSSSSLSSTTRSKEGGWDHDETTTKKRAREETSASLTLREAKVKHDTDATEEDVRLSNAMHPSSSTASPPPPPLVAGEVTQIPPRHNIPSGWRRDAVGARRVYVRFLVDKTLEATLPLEVMRERYPEVLMDYLLSTAAFV</sequence>
<feature type="compositionally biased region" description="Basic and acidic residues" evidence="1">
    <location>
        <begin position="115"/>
        <end position="124"/>
    </location>
</feature>
<dbReference type="VEuPathDB" id="TriTrypDB:BSAL_55815"/>
<organism evidence="2 3">
    <name type="scientific">Bodo saltans</name>
    <name type="common">Flagellated protozoan</name>
    <dbReference type="NCBI Taxonomy" id="75058"/>
    <lineage>
        <taxon>Eukaryota</taxon>
        <taxon>Discoba</taxon>
        <taxon>Euglenozoa</taxon>
        <taxon>Kinetoplastea</taxon>
        <taxon>Metakinetoplastina</taxon>
        <taxon>Eubodonida</taxon>
        <taxon>Bodonidae</taxon>
        <taxon>Bodo</taxon>
    </lineage>
</organism>
<dbReference type="EMBL" id="CYKH01000167">
    <property type="protein sequence ID" value="CUE74668.1"/>
    <property type="molecule type" value="Genomic_DNA"/>
</dbReference>
<evidence type="ECO:0000256" key="1">
    <source>
        <dbReference type="SAM" id="MobiDB-lite"/>
    </source>
</evidence>
<feature type="region of interest" description="Disordered" evidence="1">
    <location>
        <begin position="1"/>
        <end position="28"/>
    </location>
</feature>
<gene>
    <name evidence="2" type="ORF">BSAL_55815</name>
</gene>
<keyword evidence="3" id="KW-1185">Reference proteome</keyword>
<feature type="compositionally biased region" description="Basic and acidic residues" evidence="1">
    <location>
        <begin position="197"/>
        <end position="210"/>
    </location>
</feature>
<reference evidence="3" key="1">
    <citation type="submission" date="2015-09" db="EMBL/GenBank/DDBJ databases">
        <authorList>
            <consortium name="Pathogen Informatics"/>
        </authorList>
    </citation>
    <scope>NUCLEOTIDE SEQUENCE [LARGE SCALE GENOMIC DNA]</scope>
    <source>
        <strain evidence="3">Lake Konstanz</strain>
    </source>
</reference>
<feature type="compositionally biased region" description="Basic and acidic residues" evidence="1">
    <location>
        <begin position="139"/>
        <end position="153"/>
    </location>
</feature>
<dbReference type="OrthoDB" id="273192at2759"/>